<keyword evidence="9" id="KW-0297">G-protein coupled receptor</keyword>
<evidence type="ECO:0000256" key="8">
    <source>
        <dbReference type="ARBA" id="ARBA00023224"/>
    </source>
</evidence>
<evidence type="ECO:0000256" key="10">
    <source>
        <dbReference type="RuleBase" id="RU363047"/>
    </source>
</evidence>
<evidence type="ECO:0000256" key="4">
    <source>
        <dbReference type="ARBA" id="ARBA00022692"/>
    </source>
</evidence>
<dbReference type="InterPro" id="IPR000276">
    <property type="entry name" value="GPCR_Rhodpsn"/>
</dbReference>
<comment type="subcellular location">
    <subcellularLocation>
        <location evidence="10">Cell membrane</location>
        <topology evidence="10">Multi-pass membrane protein</topology>
    </subcellularLocation>
    <subcellularLocation>
        <location evidence="2">Membrane</location>
        <topology evidence="2">Multi-pass membrane protein</topology>
    </subcellularLocation>
</comment>
<keyword evidence="6 10" id="KW-1133">Transmembrane helix</keyword>
<keyword evidence="10" id="KW-1003">Cell membrane</keyword>
<sequence>GSHTNHTKFHPASFMLLGIPGLEANHLWLSFPFIMMYATAMGGNILLLWVIISERSLHEPMYILLSLLAITDLILSTTTVPKALAIFWFQAHYIPFPACLTQVFFIHFVSALESATLIYMAFDRYVAICDPLRYASILTYKVLGKMGLAVFRSFSTVFPIVFLLKRLPFCHTNITTHTFCEHMGLTKLACADITINIWYGISVPLLSVMLDMLVIIISYILILQAVFRLPFQDNRLKTLSTCGSHICDILMFYLPGIFTVIAQHFGWKIPRHVHILWANLYVLVPPMMNPVIYGVKTKQIRERLESW</sequence>
<keyword evidence="7 10" id="KW-0472">Membrane</keyword>
<evidence type="ECO:0000256" key="6">
    <source>
        <dbReference type="ARBA" id="ARBA00022989"/>
    </source>
</evidence>
<comment type="function">
    <text evidence="1">Odorant receptor.</text>
</comment>
<feature type="transmembrane region" description="Helical" evidence="10">
    <location>
        <begin position="274"/>
        <end position="295"/>
    </location>
</feature>
<evidence type="ECO:0000256" key="7">
    <source>
        <dbReference type="ARBA" id="ARBA00023136"/>
    </source>
</evidence>
<feature type="transmembrane region" description="Helical" evidence="10">
    <location>
        <begin position="142"/>
        <end position="164"/>
    </location>
</feature>
<evidence type="ECO:0000256" key="1">
    <source>
        <dbReference type="ARBA" id="ARBA00002936"/>
    </source>
</evidence>
<proteinExistence type="inferred from homology"/>
<feature type="domain" description="G-protein coupled receptors family 1 profile" evidence="11">
    <location>
        <begin position="43"/>
        <end position="293"/>
    </location>
</feature>
<keyword evidence="3 10" id="KW-0716">Sensory transduction</keyword>
<dbReference type="InterPro" id="IPR017452">
    <property type="entry name" value="GPCR_Rhodpsn_7TM"/>
</dbReference>
<dbReference type="GeneTree" id="ENSGT01090000260043"/>
<dbReference type="GO" id="GO:0004984">
    <property type="term" value="F:olfactory receptor activity"/>
    <property type="evidence" value="ECO:0007669"/>
    <property type="project" value="InterPro"/>
</dbReference>
<evidence type="ECO:0000256" key="5">
    <source>
        <dbReference type="ARBA" id="ARBA00022725"/>
    </source>
</evidence>
<accession>A0A4X2KAV4</accession>
<keyword evidence="4 9" id="KW-0812">Transmembrane</keyword>
<evidence type="ECO:0000259" key="11">
    <source>
        <dbReference type="PROSITE" id="PS50262"/>
    </source>
</evidence>
<dbReference type="FunFam" id="1.20.1070.10:FF:000006">
    <property type="entry name" value="Olfactory receptor"/>
    <property type="match status" value="1"/>
</dbReference>
<evidence type="ECO:0000313" key="12">
    <source>
        <dbReference type="Ensembl" id="ENSVURP00010009018.1"/>
    </source>
</evidence>
<evidence type="ECO:0000256" key="2">
    <source>
        <dbReference type="ARBA" id="ARBA00004141"/>
    </source>
</evidence>
<dbReference type="PRINTS" id="PR00245">
    <property type="entry name" value="OLFACTORYR"/>
</dbReference>
<comment type="similarity">
    <text evidence="9">Belongs to the G-protein coupled receptor 1 family.</text>
</comment>
<feature type="transmembrane region" description="Helical" evidence="10">
    <location>
        <begin position="64"/>
        <end position="91"/>
    </location>
</feature>
<evidence type="ECO:0000313" key="13">
    <source>
        <dbReference type="Proteomes" id="UP000314987"/>
    </source>
</evidence>
<protein>
    <recommendedName>
        <fullName evidence="10">Olfactory receptor</fullName>
    </recommendedName>
</protein>
<evidence type="ECO:0000256" key="9">
    <source>
        <dbReference type="RuleBase" id="RU000688"/>
    </source>
</evidence>
<reference evidence="13" key="1">
    <citation type="submission" date="2018-12" db="EMBL/GenBank/DDBJ databases">
        <authorList>
            <person name="Yazar S."/>
        </authorList>
    </citation>
    <scope>NUCLEOTIDE SEQUENCE [LARGE SCALE GENOMIC DNA]</scope>
</reference>
<dbReference type="PANTHER" id="PTHR26450:SF132">
    <property type="entry name" value="OLFACTORY RECEPTOR 654"/>
    <property type="match status" value="1"/>
</dbReference>
<dbReference type="CDD" id="cd15221">
    <property type="entry name" value="7tmA_OR52B-like"/>
    <property type="match status" value="1"/>
</dbReference>
<dbReference type="PANTHER" id="PTHR26450">
    <property type="entry name" value="OLFACTORY RECEPTOR 56B1-RELATED"/>
    <property type="match status" value="1"/>
</dbReference>
<dbReference type="InterPro" id="IPR000725">
    <property type="entry name" value="Olfact_rcpt"/>
</dbReference>
<feature type="transmembrane region" description="Helical" evidence="10">
    <location>
        <begin position="103"/>
        <end position="122"/>
    </location>
</feature>
<dbReference type="SUPFAM" id="SSF81321">
    <property type="entry name" value="Family A G protein-coupled receptor-like"/>
    <property type="match status" value="1"/>
</dbReference>
<dbReference type="Proteomes" id="UP000314987">
    <property type="component" value="Unassembled WGS sequence"/>
</dbReference>
<dbReference type="PROSITE" id="PS50262">
    <property type="entry name" value="G_PROTEIN_RECEP_F1_2"/>
    <property type="match status" value="1"/>
</dbReference>
<dbReference type="GO" id="GO:0004930">
    <property type="term" value="F:G protein-coupled receptor activity"/>
    <property type="evidence" value="ECO:0007669"/>
    <property type="project" value="UniProtKB-KW"/>
</dbReference>
<dbReference type="PRINTS" id="PR00237">
    <property type="entry name" value="GPCRRHODOPSN"/>
</dbReference>
<feature type="transmembrane region" description="Helical" evidence="10">
    <location>
        <begin position="27"/>
        <end position="52"/>
    </location>
</feature>
<dbReference type="OMA" id="WYGISVP"/>
<reference evidence="12" key="2">
    <citation type="submission" date="2025-08" db="UniProtKB">
        <authorList>
            <consortium name="Ensembl"/>
        </authorList>
    </citation>
    <scope>IDENTIFICATION</scope>
</reference>
<organism evidence="12 13">
    <name type="scientific">Vombatus ursinus</name>
    <name type="common">Common wombat</name>
    <dbReference type="NCBI Taxonomy" id="29139"/>
    <lineage>
        <taxon>Eukaryota</taxon>
        <taxon>Metazoa</taxon>
        <taxon>Chordata</taxon>
        <taxon>Craniata</taxon>
        <taxon>Vertebrata</taxon>
        <taxon>Euteleostomi</taxon>
        <taxon>Mammalia</taxon>
        <taxon>Metatheria</taxon>
        <taxon>Diprotodontia</taxon>
        <taxon>Vombatidae</taxon>
        <taxon>Vombatus</taxon>
    </lineage>
</organism>
<dbReference type="Ensembl" id="ENSVURT00010010228.1">
    <property type="protein sequence ID" value="ENSVURP00010009018.1"/>
    <property type="gene ID" value="ENSVURG00010006980.1"/>
</dbReference>
<name>A0A4X2KAV4_VOMUR</name>
<dbReference type="PROSITE" id="PS00237">
    <property type="entry name" value="G_PROTEIN_RECEP_F1_1"/>
    <property type="match status" value="1"/>
</dbReference>
<dbReference type="STRING" id="29139.ENSVURP00010009018"/>
<keyword evidence="9" id="KW-0675">Receptor</keyword>
<feature type="transmembrane region" description="Helical" evidence="10">
    <location>
        <begin position="205"/>
        <end position="227"/>
    </location>
</feature>
<keyword evidence="13" id="KW-1185">Reference proteome</keyword>
<feature type="transmembrane region" description="Helical" evidence="10">
    <location>
        <begin position="239"/>
        <end position="262"/>
    </location>
</feature>
<reference evidence="12" key="3">
    <citation type="submission" date="2025-09" db="UniProtKB">
        <authorList>
            <consortium name="Ensembl"/>
        </authorList>
    </citation>
    <scope>IDENTIFICATION</scope>
</reference>
<dbReference type="GO" id="GO:0005886">
    <property type="term" value="C:plasma membrane"/>
    <property type="evidence" value="ECO:0007669"/>
    <property type="project" value="UniProtKB-SubCell"/>
</dbReference>
<dbReference type="AlphaFoldDB" id="A0A4X2KAV4"/>
<dbReference type="Pfam" id="PF13853">
    <property type="entry name" value="7tm_4"/>
    <property type="match status" value="1"/>
</dbReference>
<keyword evidence="8 9" id="KW-0807">Transducer</keyword>
<keyword evidence="5 10" id="KW-0552">Olfaction</keyword>
<dbReference type="Gene3D" id="1.20.1070.10">
    <property type="entry name" value="Rhodopsin 7-helix transmembrane proteins"/>
    <property type="match status" value="1"/>
</dbReference>
<dbReference type="InterPro" id="IPR050402">
    <property type="entry name" value="OR51/52/56-like"/>
</dbReference>
<evidence type="ECO:0000256" key="3">
    <source>
        <dbReference type="ARBA" id="ARBA00022606"/>
    </source>
</evidence>